<evidence type="ECO:0000256" key="2">
    <source>
        <dbReference type="ARBA" id="ARBA00004906"/>
    </source>
</evidence>
<keyword evidence="8" id="KW-1185">Reference proteome</keyword>
<proteinExistence type="predicted"/>
<dbReference type="InterPro" id="IPR011989">
    <property type="entry name" value="ARM-like"/>
</dbReference>
<dbReference type="Pfam" id="PF25598">
    <property type="entry name" value="ARM_PUB"/>
    <property type="match status" value="1"/>
</dbReference>
<dbReference type="InterPro" id="IPR058678">
    <property type="entry name" value="ARM_PUB"/>
</dbReference>
<dbReference type="Proteomes" id="UP000593564">
    <property type="component" value="Unassembled WGS sequence"/>
</dbReference>
<organism evidence="7 8">
    <name type="scientific">Camellia sinensis</name>
    <name type="common">Tea plant</name>
    <name type="synonym">Thea sinensis</name>
    <dbReference type="NCBI Taxonomy" id="4442"/>
    <lineage>
        <taxon>Eukaryota</taxon>
        <taxon>Viridiplantae</taxon>
        <taxon>Streptophyta</taxon>
        <taxon>Embryophyta</taxon>
        <taxon>Tracheophyta</taxon>
        <taxon>Spermatophyta</taxon>
        <taxon>Magnoliopsida</taxon>
        <taxon>eudicotyledons</taxon>
        <taxon>Gunneridae</taxon>
        <taxon>Pentapetalae</taxon>
        <taxon>asterids</taxon>
        <taxon>Ericales</taxon>
        <taxon>Theaceae</taxon>
        <taxon>Camellia</taxon>
    </lineage>
</organism>
<dbReference type="AlphaFoldDB" id="A0A7J7HSE2"/>
<dbReference type="GO" id="GO:0061630">
    <property type="term" value="F:ubiquitin protein ligase activity"/>
    <property type="evidence" value="ECO:0007669"/>
    <property type="project" value="UniProtKB-EC"/>
</dbReference>
<comment type="catalytic activity">
    <reaction evidence="1">
        <text>S-ubiquitinyl-[E2 ubiquitin-conjugating enzyme]-L-cysteine + [acceptor protein]-L-lysine = [E2 ubiquitin-conjugating enzyme]-L-cysteine + N(6)-ubiquitinyl-[acceptor protein]-L-lysine.</text>
        <dbReference type="EC" id="2.3.2.27"/>
    </reaction>
</comment>
<evidence type="ECO:0000256" key="1">
    <source>
        <dbReference type="ARBA" id="ARBA00000900"/>
    </source>
</evidence>
<accession>A0A7J7HSE2</accession>
<dbReference type="UniPathway" id="UPA00143"/>
<dbReference type="InterPro" id="IPR003613">
    <property type="entry name" value="Ubox_domain"/>
</dbReference>
<protein>
    <recommendedName>
        <fullName evidence="3">RING-type E3 ubiquitin transferase</fullName>
        <ecNumber evidence="3">2.3.2.27</ecNumber>
    </recommendedName>
</protein>
<dbReference type="PANTHER" id="PTHR23315">
    <property type="entry name" value="U BOX DOMAIN-CONTAINING"/>
    <property type="match status" value="1"/>
</dbReference>
<dbReference type="InterPro" id="IPR045210">
    <property type="entry name" value="RING-Ubox_PUB"/>
</dbReference>
<dbReference type="InterPro" id="IPR016024">
    <property type="entry name" value="ARM-type_fold"/>
</dbReference>
<sequence>MPDRFGPDKVVPDRFGPDRVVPDRFGPDRVMPDRFGPDKVVSDRRWAKLYGPAVKEDARLTADKRELSQARLCRDAAESDVQLCVWYLDGFVHRLMCLELKKCIDKISQIFSSIESSRPGCQSGMKVLCSLHLAMERANSLILHCSESSKLYLAITGYKILLRCEKIRNTLESCLSQIQNMVHPVMAAQISRIVDDLKAATFTLESSEDEAGIILLTLIHQDRAASDSANISELKALKLAALRLHITSQMAILIEKRSLRKLLSKNHDADPNREKILKYLLYLLSKYGKSIRGYQTASIVSQHDDSLSQSIEPVPNVENSGGRSQVDVFDTPEPPEEFKCPLSARLMYDPVIIANGQTFERVWIEKWFNEGHETCPKTCVKLQDLSVTPNSAIKDTISRWCTNQGITIPEPCSQPTSGGRCLHKIPSSSSIASFGSSVNGLCLQISNVSLCSTDTFDSSDACTEDDGGLGIDLLQRNSDPCKFQSDINAHGVNLALLSELAALPWSSQCKAVEDVKNQLKDNNQGSHSMIFSSYIKPLIRFLKDAREQHDSKARRDGAQLLLTFLREIRSEMPPLQEDAIYELSSLLDSEITDEALAIMEVVSIQQHCKSTILKFGVLPSILIILEMHISKYHLFAMKILYNLSENSDVGHHMVYLDYISKMAPFLGDRDLTGYCIKILRNLCNIEEGRDAVAKSNVCIAFMEELLESGTDEEKELAVDVMLSLCDQCAKYCQLIIKERTFQSIEIISVSGSAKGKLMAKDLLQLLRDFTDGHPSQVSIPDNGFKLGISQDSVDRLKRKKAAKASGLLGRGISVLSKTRH</sequence>
<dbReference type="CDD" id="cd16664">
    <property type="entry name" value="RING-Ubox_PUB"/>
    <property type="match status" value="1"/>
</dbReference>
<name>A0A7J7HSE2_CAMSI</name>
<dbReference type="PROSITE" id="PS51698">
    <property type="entry name" value="U_BOX"/>
    <property type="match status" value="1"/>
</dbReference>
<dbReference type="SUPFAM" id="SSF48371">
    <property type="entry name" value="ARM repeat"/>
    <property type="match status" value="1"/>
</dbReference>
<gene>
    <name evidence="7" type="ORF">HYC85_008646</name>
</gene>
<evidence type="ECO:0000313" key="8">
    <source>
        <dbReference type="Proteomes" id="UP000593564"/>
    </source>
</evidence>
<keyword evidence="4" id="KW-0808">Transferase</keyword>
<evidence type="ECO:0000256" key="3">
    <source>
        <dbReference type="ARBA" id="ARBA00012483"/>
    </source>
</evidence>
<evidence type="ECO:0000256" key="4">
    <source>
        <dbReference type="ARBA" id="ARBA00022679"/>
    </source>
</evidence>
<evidence type="ECO:0000259" key="6">
    <source>
        <dbReference type="PROSITE" id="PS51698"/>
    </source>
</evidence>
<dbReference type="Gene3D" id="1.25.10.10">
    <property type="entry name" value="Leucine-rich Repeat Variant"/>
    <property type="match status" value="1"/>
</dbReference>
<dbReference type="Gene3D" id="3.30.40.10">
    <property type="entry name" value="Zinc/RING finger domain, C3HC4 (zinc finger)"/>
    <property type="match status" value="1"/>
</dbReference>
<dbReference type="SMART" id="SM00504">
    <property type="entry name" value="Ubox"/>
    <property type="match status" value="1"/>
</dbReference>
<dbReference type="EC" id="2.3.2.27" evidence="3"/>
<comment type="pathway">
    <text evidence="2">Protein modification; protein ubiquitination.</text>
</comment>
<reference evidence="7 8" key="2">
    <citation type="submission" date="2020-07" db="EMBL/GenBank/DDBJ databases">
        <title>Genome assembly of wild tea tree DASZ reveals pedigree and selection history of tea varieties.</title>
        <authorList>
            <person name="Zhang W."/>
        </authorList>
    </citation>
    <scope>NUCLEOTIDE SEQUENCE [LARGE SCALE GENOMIC DNA]</scope>
    <source>
        <strain evidence="8">cv. G240</strain>
        <tissue evidence="7">Leaf</tissue>
    </source>
</reference>
<comment type="caution">
    <text evidence="7">The sequence shown here is derived from an EMBL/GenBank/DDBJ whole genome shotgun (WGS) entry which is preliminary data.</text>
</comment>
<dbReference type="SUPFAM" id="SSF57850">
    <property type="entry name" value="RING/U-box"/>
    <property type="match status" value="1"/>
</dbReference>
<feature type="domain" description="U-box" evidence="6">
    <location>
        <begin position="333"/>
        <end position="407"/>
    </location>
</feature>
<dbReference type="PANTHER" id="PTHR23315:SF239">
    <property type="entry name" value="RING-TYPE E3 UBIQUITIN TRANSFERASE"/>
    <property type="match status" value="1"/>
</dbReference>
<evidence type="ECO:0000313" key="7">
    <source>
        <dbReference type="EMBL" id="KAF5955790.1"/>
    </source>
</evidence>
<dbReference type="EMBL" id="JACBKZ010000003">
    <property type="protein sequence ID" value="KAF5955790.1"/>
    <property type="molecule type" value="Genomic_DNA"/>
</dbReference>
<dbReference type="InterPro" id="IPR013083">
    <property type="entry name" value="Znf_RING/FYVE/PHD"/>
</dbReference>
<dbReference type="GO" id="GO:0016567">
    <property type="term" value="P:protein ubiquitination"/>
    <property type="evidence" value="ECO:0007669"/>
    <property type="project" value="UniProtKB-UniPathway"/>
</dbReference>
<reference evidence="8" key="1">
    <citation type="journal article" date="2020" name="Nat. Commun.">
        <title>Genome assembly of wild tea tree DASZ reveals pedigree and selection history of tea varieties.</title>
        <authorList>
            <person name="Zhang W."/>
            <person name="Zhang Y."/>
            <person name="Qiu H."/>
            <person name="Guo Y."/>
            <person name="Wan H."/>
            <person name="Zhang X."/>
            <person name="Scossa F."/>
            <person name="Alseekh S."/>
            <person name="Zhang Q."/>
            <person name="Wang P."/>
            <person name="Xu L."/>
            <person name="Schmidt M.H."/>
            <person name="Jia X."/>
            <person name="Li D."/>
            <person name="Zhu A."/>
            <person name="Guo F."/>
            <person name="Chen W."/>
            <person name="Ni D."/>
            <person name="Usadel B."/>
            <person name="Fernie A.R."/>
            <person name="Wen W."/>
        </authorList>
    </citation>
    <scope>NUCLEOTIDE SEQUENCE [LARGE SCALE GENOMIC DNA]</scope>
    <source>
        <strain evidence="8">cv. G240</strain>
    </source>
</reference>
<evidence type="ECO:0000256" key="5">
    <source>
        <dbReference type="ARBA" id="ARBA00022786"/>
    </source>
</evidence>
<dbReference type="Pfam" id="PF04564">
    <property type="entry name" value="U-box"/>
    <property type="match status" value="1"/>
</dbReference>
<keyword evidence="5" id="KW-0833">Ubl conjugation pathway</keyword>